<keyword evidence="8" id="KW-1185">Reference proteome</keyword>
<evidence type="ECO:0000256" key="2">
    <source>
        <dbReference type="ARBA" id="ARBA00022614"/>
    </source>
</evidence>
<evidence type="ECO:0000313" key="8">
    <source>
        <dbReference type="Proteomes" id="UP001211907"/>
    </source>
</evidence>
<proteinExistence type="predicted"/>
<dbReference type="AlphaFoldDB" id="A0AAD5SXD8"/>
<dbReference type="Proteomes" id="UP001211907">
    <property type="component" value="Unassembled WGS sequence"/>
</dbReference>
<dbReference type="PROSITE" id="PS51450">
    <property type="entry name" value="LRR"/>
    <property type="match status" value="2"/>
</dbReference>
<dbReference type="Pfam" id="PF14580">
    <property type="entry name" value="LRR_9"/>
    <property type="match status" value="1"/>
</dbReference>
<protein>
    <recommendedName>
        <fullName evidence="9">Dynein assembly factor 1, axonemal homolog</fullName>
    </recommendedName>
</protein>
<dbReference type="InterPro" id="IPR032675">
    <property type="entry name" value="LRR_dom_sf"/>
</dbReference>
<organism evidence="7 8">
    <name type="scientific">Physocladia obscura</name>
    <dbReference type="NCBI Taxonomy" id="109957"/>
    <lineage>
        <taxon>Eukaryota</taxon>
        <taxon>Fungi</taxon>
        <taxon>Fungi incertae sedis</taxon>
        <taxon>Chytridiomycota</taxon>
        <taxon>Chytridiomycota incertae sedis</taxon>
        <taxon>Chytridiomycetes</taxon>
        <taxon>Chytridiales</taxon>
        <taxon>Chytriomycetaceae</taxon>
        <taxon>Physocladia</taxon>
    </lineage>
</organism>
<dbReference type="Gene3D" id="3.80.10.10">
    <property type="entry name" value="Ribonuclease Inhibitor"/>
    <property type="match status" value="1"/>
</dbReference>
<keyword evidence="2" id="KW-0433">Leucine-rich repeat</keyword>
<dbReference type="SUPFAM" id="SSF52075">
    <property type="entry name" value="Outer arm dynein light chain 1"/>
    <property type="match status" value="1"/>
</dbReference>
<keyword evidence="6" id="KW-0175">Coiled coil</keyword>
<dbReference type="EMBL" id="JADGJH010001710">
    <property type="protein sequence ID" value="KAJ3110618.1"/>
    <property type="molecule type" value="Genomic_DNA"/>
</dbReference>
<gene>
    <name evidence="7" type="ORF">HK100_002981</name>
</gene>
<evidence type="ECO:0000256" key="5">
    <source>
        <dbReference type="ARBA" id="ARBA00023273"/>
    </source>
</evidence>
<evidence type="ECO:0000256" key="1">
    <source>
        <dbReference type="ARBA" id="ARBA00004138"/>
    </source>
</evidence>
<evidence type="ECO:0000256" key="6">
    <source>
        <dbReference type="SAM" id="Coils"/>
    </source>
</evidence>
<comment type="subcellular location">
    <subcellularLocation>
        <location evidence="1">Cell projection</location>
        <location evidence="1">Cilium</location>
    </subcellularLocation>
</comment>
<comment type="caution">
    <text evidence="7">The sequence shown here is derived from an EMBL/GenBank/DDBJ whole genome shotgun (WGS) entry which is preliminary data.</text>
</comment>
<keyword evidence="5" id="KW-0966">Cell projection</keyword>
<dbReference type="SMART" id="SM00365">
    <property type="entry name" value="LRR_SD22"/>
    <property type="match status" value="3"/>
</dbReference>
<dbReference type="InterPro" id="IPR001611">
    <property type="entry name" value="Leu-rich_rpt"/>
</dbReference>
<accession>A0AAD5SXD8</accession>
<keyword evidence="4" id="KW-0969">Cilium</keyword>
<dbReference type="PANTHER" id="PTHR45973:SF9">
    <property type="entry name" value="LEUCINE-RICH REPEAT-CONTAINING PROTEIN 46"/>
    <property type="match status" value="1"/>
</dbReference>
<evidence type="ECO:0000256" key="4">
    <source>
        <dbReference type="ARBA" id="ARBA00023069"/>
    </source>
</evidence>
<reference evidence="7" key="1">
    <citation type="submission" date="2020-05" db="EMBL/GenBank/DDBJ databases">
        <title>Phylogenomic resolution of chytrid fungi.</title>
        <authorList>
            <person name="Stajich J.E."/>
            <person name="Amses K."/>
            <person name="Simmons R."/>
            <person name="Seto K."/>
            <person name="Myers J."/>
            <person name="Bonds A."/>
            <person name="Quandt C.A."/>
            <person name="Barry K."/>
            <person name="Liu P."/>
            <person name="Grigoriev I."/>
            <person name="Longcore J.E."/>
            <person name="James T.Y."/>
        </authorList>
    </citation>
    <scope>NUCLEOTIDE SEQUENCE</scope>
    <source>
        <strain evidence="7">JEL0513</strain>
    </source>
</reference>
<dbReference type="PANTHER" id="PTHR45973">
    <property type="entry name" value="PROTEIN PHOSPHATASE 1 REGULATORY SUBUNIT SDS22-RELATED"/>
    <property type="match status" value="1"/>
</dbReference>
<evidence type="ECO:0000256" key="3">
    <source>
        <dbReference type="ARBA" id="ARBA00022737"/>
    </source>
</evidence>
<keyword evidence="3" id="KW-0677">Repeat</keyword>
<feature type="coiled-coil region" evidence="6">
    <location>
        <begin position="205"/>
        <end position="243"/>
    </location>
</feature>
<evidence type="ECO:0008006" key="9">
    <source>
        <dbReference type="Google" id="ProtNLM"/>
    </source>
</evidence>
<dbReference type="InterPro" id="IPR050576">
    <property type="entry name" value="Cilia_flagella_integrity"/>
</dbReference>
<name>A0AAD5SXD8_9FUNG</name>
<sequence length="439" mass="50728">MTPKYLKQICLEQKAYATPELNDKIYLHFKGFSEIQNLEPYVGLKALWLEGNGIGQIKNLDQLIELRCFLINKFTENLDALVNLDTLNIANNLIKTISGISNLHKLRTLQIDHNYLRTYQDISQLLECQSLGVLDISFNHLDDPEIIHIFEQMTELTVLNIMSNPVIPKIMNYRRTMVSRLKKLTYLDDRPVFDKERLATEAWAIGGMEAEREEKTRQREEERKEHDRNFEALKKLQEEARAKRVAKYGPEETNPQFEPKLQVLHDEMLNKLELSKAPQSVTEENEFGNSRIEQITAAEVNLLDEINAKDHDKMLENFQTEIPKINLLKNANTDTKNKNDAFSTEYFSFNDHVSFVNNLDNETEIKDRISVGKNIENNQTGVICENVILNNSKEKIQSIAQGQHDEVDIPDLEEHVLDTDTVIAPAKKTLSVHAWKEEI</sequence>
<evidence type="ECO:0000313" key="7">
    <source>
        <dbReference type="EMBL" id="KAJ3110618.1"/>
    </source>
</evidence>